<feature type="domain" description="SET" evidence="2">
    <location>
        <begin position="291"/>
        <end position="441"/>
    </location>
</feature>
<feature type="signal peptide" evidence="1">
    <location>
        <begin position="1"/>
        <end position="23"/>
    </location>
</feature>
<evidence type="ECO:0000259" key="2">
    <source>
        <dbReference type="PROSITE" id="PS50280"/>
    </source>
</evidence>
<name>A0A1Z5JG06_FISSO</name>
<evidence type="ECO:0000256" key="1">
    <source>
        <dbReference type="SAM" id="SignalP"/>
    </source>
</evidence>
<dbReference type="SUPFAM" id="SSF82199">
    <property type="entry name" value="SET domain"/>
    <property type="match status" value="1"/>
</dbReference>
<accession>A0A1Z5JG06</accession>
<dbReference type="Pfam" id="PF00856">
    <property type="entry name" value="SET"/>
    <property type="match status" value="1"/>
</dbReference>
<dbReference type="Proteomes" id="UP000198406">
    <property type="component" value="Unassembled WGS sequence"/>
</dbReference>
<proteinExistence type="predicted"/>
<protein>
    <recommendedName>
        <fullName evidence="2">SET domain-containing protein</fullName>
    </recommendedName>
</protein>
<sequence length="619" mass="70983">MTILRIILCALLCLVVFNSTVDASVEECPAPSSMFEAMDNDESDERRRIAQQEVECDLYLAESTIPGAGLGIFSAVEKRPGDKVGHGDVCIPVIDLYWHNYNLEPNPLKDYFWAGKAMGMHTETATEDKEAYCPGLDCAINCHLGLINVGKSTPQYDADAGDSSTPYHNGTTEVTRYIPAGGELFKFYGDSWFVSRERIFGKIPLSGSYDIAMKILKSLRRLPFDDSLHEAIFDLIHKINTGPFESRQLNAFPPTWQQVKDAMKIDDLASWQQPQHTRSVDWLKDNGRCIDHIRPGRSEIAGRGAFATRFLPRDTIITTSPLHHFPDNNVMKLYNITLYDGDWIRLVDEVVGQQLLVNYCFGHHESTLLLCPYGSGVNYINHSREPNVRIQWATTFEAAHNHDIVTQGTIESFKDKKPVVAFDYVAIRDIQEGEELFIDYGDSWQQAWEDHQKNFKVPDTSMLAVKYNELVEDTPLRTVEEQRHDPYPSNLQMRCHKVLVYGKQKKGLDFRRYLWQVTDYGESCRVLERFEEEGVIWYTIEVEVWDARKDEDSTKREAELPADTVTQLIRTDVPRSAIRFFDIPQTTPVYAQDAFRHFIEVPDDLFPKQWRNLVQTNAS</sequence>
<dbReference type="OrthoDB" id="40564at2759"/>
<dbReference type="Gene3D" id="2.170.270.10">
    <property type="entry name" value="SET domain"/>
    <property type="match status" value="1"/>
</dbReference>
<dbReference type="PROSITE" id="PS50280">
    <property type="entry name" value="SET"/>
    <property type="match status" value="1"/>
</dbReference>
<evidence type="ECO:0000313" key="4">
    <source>
        <dbReference type="Proteomes" id="UP000198406"/>
    </source>
</evidence>
<feature type="chain" id="PRO_5012102657" description="SET domain-containing protein" evidence="1">
    <location>
        <begin position="24"/>
        <end position="619"/>
    </location>
</feature>
<organism evidence="3 4">
    <name type="scientific">Fistulifera solaris</name>
    <name type="common">Oleaginous diatom</name>
    <dbReference type="NCBI Taxonomy" id="1519565"/>
    <lineage>
        <taxon>Eukaryota</taxon>
        <taxon>Sar</taxon>
        <taxon>Stramenopiles</taxon>
        <taxon>Ochrophyta</taxon>
        <taxon>Bacillariophyta</taxon>
        <taxon>Bacillariophyceae</taxon>
        <taxon>Bacillariophycidae</taxon>
        <taxon>Naviculales</taxon>
        <taxon>Naviculaceae</taxon>
        <taxon>Fistulifera</taxon>
    </lineage>
</organism>
<comment type="caution">
    <text evidence="3">The sequence shown here is derived from an EMBL/GenBank/DDBJ whole genome shotgun (WGS) entry which is preliminary data.</text>
</comment>
<keyword evidence="4" id="KW-1185">Reference proteome</keyword>
<gene>
    <name evidence="3" type="ORF">FisN_22Hh242</name>
</gene>
<dbReference type="InParanoid" id="A0A1Z5JG06"/>
<keyword evidence="1" id="KW-0732">Signal</keyword>
<dbReference type="EMBL" id="BDSP01000059">
    <property type="protein sequence ID" value="GAX12943.1"/>
    <property type="molecule type" value="Genomic_DNA"/>
</dbReference>
<reference evidence="3 4" key="1">
    <citation type="journal article" date="2015" name="Plant Cell">
        <title>Oil accumulation by the oleaginous diatom Fistulifera solaris as revealed by the genome and transcriptome.</title>
        <authorList>
            <person name="Tanaka T."/>
            <person name="Maeda Y."/>
            <person name="Veluchamy A."/>
            <person name="Tanaka M."/>
            <person name="Abida H."/>
            <person name="Marechal E."/>
            <person name="Bowler C."/>
            <person name="Muto M."/>
            <person name="Sunaga Y."/>
            <person name="Tanaka M."/>
            <person name="Yoshino T."/>
            <person name="Taniguchi T."/>
            <person name="Fukuda Y."/>
            <person name="Nemoto M."/>
            <person name="Matsumoto M."/>
            <person name="Wong P.S."/>
            <person name="Aburatani S."/>
            <person name="Fujibuchi W."/>
        </authorList>
    </citation>
    <scope>NUCLEOTIDE SEQUENCE [LARGE SCALE GENOMIC DNA]</scope>
    <source>
        <strain evidence="3 4">JPCC DA0580</strain>
    </source>
</reference>
<dbReference type="InterPro" id="IPR046341">
    <property type="entry name" value="SET_dom_sf"/>
</dbReference>
<dbReference type="InterPro" id="IPR001214">
    <property type="entry name" value="SET_dom"/>
</dbReference>
<evidence type="ECO:0000313" key="3">
    <source>
        <dbReference type="EMBL" id="GAX12943.1"/>
    </source>
</evidence>
<dbReference type="AlphaFoldDB" id="A0A1Z5JG06"/>